<evidence type="ECO:0000256" key="3">
    <source>
        <dbReference type="ARBA" id="ARBA00022679"/>
    </source>
</evidence>
<feature type="region of interest" description="Disordered" evidence="11">
    <location>
        <begin position="1"/>
        <end position="117"/>
    </location>
</feature>
<feature type="domain" description="Chromo" evidence="12">
    <location>
        <begin position="942"/>
        <end position="998"/>
    </location>
</feature>
<dbReference type="OrthoDB" id="5376140at2759"/>
<dbReference type="PROSITE" id="PS51038">
    <property type="entry name" value="BAH"/>
    <property type="match status" value="1"/>
</dbReference>
<dbReference type="EMBL" id="DF237057">
    <property type="protein sequence ID" value="GAQ82337.1"/>
    <property type="molecule type" value="Genomic_DNA"/>
</dbReference>
<dbReference type="STRING" id="105231.A0A1Y1I0M6"/>
<evidence type="ECO:0000256" key="6">
    <source>
        <dbReference type="ARBA" id="ARBA00023242"/>
    </source>
</evidence>
<feature type="compositionally biased region" description="Low complexity" evidence="11">
    <location>
        <begin position="30"/>
        <end position="48"/>
    </location>
</feature>
<dbReference type="SUPFAM" id="SSF53335">
    <property type="entry name" value="S-adenosyl-L-methionine-dependent methyltransferases"/>
    <property type="match status" value="2"/>
</dbReference>
<feature type="compositionally biased region" description="Basic and acidic residues" evidence="11">
    <location>
        <begin position="442"/>
        <end position="461"/>
    </location>
</feature>
<evidence type="ECO:0000256" key="5">
    <source>
        <dbReference type="ARBA" id="ARBA00023125"/>
    </source>
</evidence>
<name>A0A1Y1I0M6_KLENI</name>
<evidence type="ECO:0000259" key="13">
    <source>
        <dbReference type="PROSITE" id="PS51038"/>
    </source>
</evidence>
<feature type="compositionally biased region" description="Polar residues" evidence="11">
    <location>
        <begin position="1"/>
        <end position="10"/>
    </location>
</feature>
<dbReference type="GO" id="GO:0006346">
    <property type="term" value="P:DNA methylation-dependent constitutive heterochromatin formation"/>
    <property type="evidence" value="ECO:0007669"/>
    <property type="project" value="InterPro"/>
</dbReference>
<evidence type="ECO:0000259" key="12">
    <source>
        <dbReference type="PROSITE" id="PS50013"/>
    </source>
</evidence>
<dbReference type="InterPro" id="IPR043151">
    <property type="entry name" value="BAH_sf"/>
</dbReference>
<feature type="region of interest" description="Disordered" evidence="11">
    <location>
        <begin position="1179"/>
        <end position="1199"/>
    </location>
</feature>
<dbReference type="PANTHER" id="PTHR10629">
    <property type="entry name" value="CYTOSINE-SPECIFIC METHYLTRANSFERASE"/>
    <property type="match status" value="1"/>
</dbReference>
<comment type="similarity">
    <text evidence="8 10">Belongs to the class I-like SAM-binding methyltransferase superfamily. C5-methyltransferase family.</text>
</comment>
<dbReference type="GO" id="GO:0003682">
    <property type="term" value="F:chromatin binding"/>
    <property type="evidence" value="ECO:0007669"/>
    <property type="project" value="UniProtKB-UniRule"/>
</dbReference>
<reference evidence="14 15" key="1">
    <citation type="journal article" date="2014" name="Nat. Commun.">
        <title>Klebsormidium flaccidum genome reveals primary factors for plant terrestrial adaptation.</title>
        <authorList>
            <person name="Hori K."/>
            <person name="Maruyama F."/>
            <person name="Fujisawa T."/>
            <person name="Togashi T."/>
            <person name="Yamamoto N."/>
            <person name="Seo M."/>
            <person name="Sato S."/>
            <person name="Yamada T."/>
            <person name="Mori H."/>
            <person name="Tajima N."/>
            <person name="Moriyama T."/>
            <person name="Ikeuchi M."/>
            <person name="Watanabe M."/>
            <person name="Wada H."/>
            <person name="Kobayashi K."/>
            <person name="Saito M."/>
            <person name="Masuda T."/>
            <person name="Sasaki-Sekimoto Y."/>
            <person name="Mashiguchi K."/>
            <person name="Awai K."/>
            <person name="Shimojima M."/>
            <person name="Masuda S."/>
            <person name="Iwai M."/>
            <person name="Nobusawa T."/>
            <person name="Narise T."/>
            <person name="Kondo S."/>
            <person name="Saito H."/>
            <person name="Sato R."/>
            <person name="Murakawa M."/>
            <person name="Ihara Y."/>
            <person name="Oshima-Yamada Y."/>
            <person name="Ohtaka K."/>
            <person name="Satoh M."/>
            <person name="Sonobe K."/>
            <person name="Ishii M."/>
            <person name="Ohtani R."/>
            <person name="Kanamori-Sato M."/>
            <person name="Honoki R."/>
            <person name="Miyazaki D."/>
            <person name="Mochizuki H."/>
            <person name="Umetsu J."/>
            <person name="Higashi K."/>
            <person name="Shibata D."/>
            <person name="Kamiya Y."/>
            <person name="Sato N."/>
            <person name="Nakamura Y."/>
            <person name="Tabata S."/>
            <person name="Ida S."/>
            <person name="Kurokawa K."/>
            <person name="Ohta H."/>
        </authorList>
    </citation>
    <scope>NUCLEOTIDE SEQUENCE [LARGE SCALE GENOMIC DNA]</scope>
    <source>
        <strain evidence="14 15">NIES-2285</strain>
    </source>
</reference>
<dbReference type="InterPro" id="IPR001525">
    <property type="entry name" value="C5_MeTfrase"/>
</dbReference>
<sequence>MGRQGKSSARPSAMDIDSSKAGDEVPSDFEGVSGVSVSEDVGGVEAVSPSRPARKQKQKEQKQKPKPKARNAKRKASPVSEIEEEKDSPYDELAETETEEDTQIVEGPSKASKKKVEAPEEEGLWIGKPIPKDQAKKFWPHRYGSNENLAKVNGEHLATAHYEQASVDGIVVSLGDAVAVQGPDVDYVAIIYELFESPKREKIFHARWFWRVADTVLRSVGAVKGGHIHDKMVLLSDWSNNDENDNPLGCIKSKLTVVYVPPTDVAAGVPIPECDYWYNSYWAQSYNSIQHTPGPVSGVNPLRPNKQANPDNMPRHKGHSPAASVAGPVDTFVPPPPTETVGKRTKAEKGKKAAGKEAVVASVKAEAPNEAGPSSDPGPSSRAGPSSDPGPSVQATPSEDDDPDTPSKVNVVGLEKRLSEPTPSKKVVSLTELSGGSTPSKSDAKVEGAKERPLRKARAEESAVPATPSTATTSVGRTRRASSRAIFKPSPQKGELGSAEKPVALDSEDEEAENAPPARKTGKAAEAAPGPSTKDAAPEAKIMATVTAKIGAAVQAAFEGATAVKKAITGPETTTVEVTATATVTATVPAPKKVEPAPASNQPEVEGKVRGAPTKGPTKTANLKDFLDGHNYPKAQEFLTVLDMYAGCGGMSTGLGHGLGKAGVTLHHKWAVDMMECASETYKLNHPETHVRNESAENFFMVCIEWLRLKKIYVDGETDYQLPEELVKIIRSTYVPNYRLSAEEAIAELEEDDAFESVFIEEEVLDDELAEELTKKKKRAKKPAAPKEKPAAAAKPPAAKKSKSTKADPMTGRGGEPPKSEALRLFTHVLPPDAKGKEKVDEETGPAEVTEGSPTKPIEVPDEGENETGTKRKRQEKAVKATAAGGRRSVRGKKEVDYAKEIPLEVDEERRPKKAKVPAKVASKGKKKLSEDDEELVDENVYEVEYVYGVRWHRDKEHNFRGLQYRIRWKNYTEEWDTWEPEELADGCPDLLKEFVQRGVEQQILPLPGSVGLICGGPPCQGASGFNRFRNKDEPLMDPRNKQVIVFMDIAQLLRPRYVLMENVVDILKFGDGILGRYAIRRLVNMGYQSRVGLLVAGSFGVPQFRMRTFVWGAAPGEVLPPYPLPTHMVEKVRNHVPMDWTHSMVAYDEDTHEGANLSPALVLGDALRDLPPIENNERRDIVPYTGTPDCEFQRQVRRPPPGKKMVEDFLVVNDHHSLIMNEDDLGRSSMIPKKKGANFRDLPGVETSDDKTVIRTARPLLPSGKPIVPDYAISFIKGKSFKPFGRLWWDETVATVVTRAEPHNQRVLHPDQDRVLSIRENARLQGFPDYYKLMGDHPKNKYTLVGNAVAMPVAEALGKAMALAIFKDWDGSQPLCKVTPWTQ</sequence>
<dbReference type="PROSITE" id="PS50013">
    <property type="entry name" value="CHROMO_2"/>
    <property type="match status" value="1"/>
</dbReference>
<dbReference type="PROSITE" id="PS00598">
    <property type="entry name" value="CHROMO_1"/>
    <property type="match status" value="1"/>
</dbReference>
<protein>
    <recommendedName>
        <fullName evidence="8">DNA (cytosine-5)-methyltransferase</fullName>
        <ecNumber evidence="8">2.1.1.37</ecNumber>
    </recommendedName>
</protein>
<dbReference type="SUPFAM" id="SSF54160">
    <property type="entry name" value="Chromo domain-like"/>
    <property type="match status" value="1"/>
</dbReference>
<organism evidence="14 15">
    <name type="scientific">Klebsormidium nitens</name>
    <name type="common">Green alga</name>
    <name type="synonym">Ulothrix nitens</name>
    <dbReference type="NCBI Taxonomy" id="105231"/>
    <lineage>
        <taxon>Eukaryota</taxon>
        <taxon>Viridiplantae</taxon>
        <taxon>Streptophyta</taxon>
        <taxon>Klebsormidiophyceae</taxon>
        <taxon>Klebsormidiales</taxon>
        <taxon>Klebsormidiaceae</taxon>
        <taxon>Klebsormidium</taxon>
    </lineage>
</organism>
<keyword evidence="6 8" id="KW-0539">Nucleus</keyword>
<dbReference type="SMART" id="SM00298">
    <property type="entry name" value="CHROMO"/>
    <property type="match status" value="1"/>
</dbReference>
<feature type="active site" evidence="9 10">
    <location>
        <position position="1020"/>
    </location>
</feature>
<feature type="compositionally biased region" description="Basic and acidic residues" evidence="11">
    <location>
        <begin position="341"/>
        <end position="355"/>
    </location>
</feature>
<proteinExistence type="inferred from homology"/>
<dbReference type="InterPro" id="IPR016197">
    <property type="entry name" value="Chromo-like_dom_sf"/>
</dbReference>
<evidence type="ECO:0000256" key="2">
    <source>
        <dbReference type="ARBA" id="ARBA00022603"/>
    </source>
</evidence>
<evidence type="ECO:0000256" key="8">
    <source>
        <dbReference type="PIRNR" id="PIRNR037404"/>
    </source>
</evidence>
<dbReference type="GO" id="GO:0003886">
    <property type="term" value="F:DNA (cytosine-5-)-methyltransferase activity"/>
    <property type="evidence" value="ECO:0000318"/>
    <property type="project" value="GO_Central"/>
</dbReference>
<keyword evidence="4 8" id="KW-0949">S-adenosyl-L-methionine</keyword>
<feature type="compositionally biased region" description="Acidic residues" evidence="11">
    <location>
        <begin position="81"/>
        <end position="103"/>
    </location>
</feature>
<dbReference type="GO" id="GO:0044027">
    <property type="term" value="P:negative regulation of gene expression via chromosomal CpG island methylation"/>
    <property type="evidence" value="ECO:0000318"/>
    <property type="project" value="GO_Central"/>
</dbReference>
<accession>A0A1Y1I0M6</accession>
<feature type="region of interest" description="Disordered" evidence="11">
    <location>
        <begin position="592"/>
        <end position="618"/>
    </location>
</feature>
<dbReference type="PANTHER" id="PTHR10629:SF50">
    <property type="entry name" value="DNA (CYTOSINE-5)-METHYLTRANSFERASE CMT3"/>
    <property type="match status" value="1"/>
</dbReference>
<dbReference type="InterPro" id="IPR000953">
    <property type="entry name" value="Chromo/chromo_shadow_dom"/>
</dbReference>
<dbReference type="InterPro" id="IPR029063">
    <property type="entry name" value="SAM-dependent_MTases_sf"/>
</dbReference>
<feature type="domain" description="BAH" evidence="13">
    <location>
        <begin position="162"/>
        <end position="293"/>
    </location>
</feature>
<gene>
    <name evidence="14" type="ORF">KFL_001080130</name>
</gene>
<evidence type="ECO:0000256" key="7">
    <source>
        <dbReference type="ARBA" id="ARBA00047422"/>
    </source>
</evidence>
<comment type="subcellular location">
    <subcellularLocation>
        <location evidence="1 8">Nucleus</location>
    </subcellularLocation>
</comment>
<dbReference type="EC" id="2.1.1.37" evidence="8"/>
<dbReference type="Gene3D" id="3.90.120.10">
    <property type="entry name" value="DNA Methylase, subunit A, domain 2"/>
    <property type="match status" value="1"/>
</dbReference>
<evidence type="ECO:0000256" key="11">
    <source>
        <dbReference type="SAM" id="MobiDB-lite"/>
    </source>
</evidence>
<dbReference type="Pfam" id="PF00385">
    <property type="entry name" value="Chromo"/>
    <property type="match status" value="1"/>
</dbReference>
<feature type="region of interest" description="Disordered" evidence="11">
    <location>
        <begin position="294"/>
        <end position="537"/>
    </location>
</feature>
<feature type="compositionally biased region" description="Low complexity" evidence="11">
    <location>
        <begin position="356"/>
        <end position="366"/>
    </location>
</feature>
<dbReference type="Proteomes" id="UP000054558">
    <property type="component" value="Unassembled WGS sequence"/>
</dbReference>
<comment type="catalytic activity">
    <reaction evidence="7 8">
        <text>a 2'-deoxycytidine in DNA + S-adenosyl-L-methionine = a 5-methyl-2'-deoxycytidine in DNA + S-adenosyl-L-homocysteine + H(+)</text>
        <dbReference type="Rhea" id="RHEA:13681"/>
        <dbReference type="Rhea" id="RHEA-COMP:11369"/>
        <dbReference type="Rhea" id="RHEA-COMP:11370"/>
        <dbReference type="ChEBI" id="CHEBI:15378"/>
        <dbReference type="ChEBI" id="CHEBI:57856"/>
        <dbReference type="ChEBI" id="CHEBI:59789"/>
        <dbReference type="ChEBI" id="CHEBI:85452"/>
        <dbReference type="ChEBI" id="CHEBI:85454"/>
        <dbReference type="EC" id="2.1.1.37"/>
    </reaction>
</comment>
<evidence type="ECO:0000256" key="9">
    <source>
        <dbReference type="PIRSR" id="PIRSR037404-1"/>
    </source>
</evidence>
<feature type="compositionally biased region" description="Polar residues" evidence="11">
    <location>
        <begin position="431"/>
        <end position="441"/>
    </location>
</feature>
<dbReference type="Pfam" id="PF00145">
    <property type="entry name" value="DNA_methylase"/>
    <property type="match status" value="1"/>
</dbReference>
<dbReference type="InterPro" id="IPR001025">
    <property type="entry name" value="BAH_dom"/>
</dbReference>
<dbReference type="InterPro" id="IPR023779">
    <property type="entry name" value="Chromodomain_CS"/>
</dbReference>
<dbReference type="InterPro" id="IPR023780">
    <property type="entry name" value="Chromo_domain"/>
</dbReference>
<keyword evidence="3 8" id="KW-0808">Transferase</keyword>
<dbReference type="GO" id="GO:0003677">
    <property type="term" value="F:DNA binding"/>
    <property type="evidence" value="ECO:0000318"/>
    <property type="project" value="GO_Central"/>
</dbReference>
<dbReference type="CDD" id="cd18635">
    <property type="entry name" value="CD_CMT3_like"/>
    <property type="match status" value="1"/>
</dbReference>
<feature type="region of interest" description="Disordered" evidence="11">
    <location>
        <begin position="775"/>
        <end position="891"/>
    </location>
</feature>
<dbReference type="InterPro" id="IPR050390">
    <property type="entry name" value="C5-Methyltransferase"/>
</dbReference>
<keyword evidence="2 8" id="KW-0489">Methyltransferase</keyword>
<evidence type="ECO:0000256" key="1">
    <source>
        <dbReference type="ARBA" id="ARBA00004123"/>
    </source>
</evidence>
<feature type="compositionally biased region" description="Low complexity" evidence="11">
    <location>
        <begin position="462"/>
        <end position="475"/>
    </location>
</feature>
<dbReference type="GO" id="GO:0032259">
    <property type="term" value="P:methylation"/>
    <property type="evidence" value="ECO:0007669"/>
    <property type="project" value="UniProtKB-KW"/>
</dbReference>
<dbReference type="SMART" id="SM00439">
    <property type="entry name" value="BAH"/>
    <property type="match status" value="1"/>
</dbReference>
<keyword evidence="15" id="KW-1185">Reference proteome</keyword>
<dbReference type="PIRSF" id="PIRSF037404">
    <property type="entry name" value="DNMT1"/>
    <property type="match status" value="1"/>
</dbReference>
<keyword evidence="5 8" id="KW-0238">DNA-binding</keyword>
<evidence type="ECO:0000313" key="15">
    <source>
        <dbReference type="Proteomes" id="UP000054558"/>
    </source>
</evidence>
<evidence type="ECO:0000313" key="14">
    <source>
        <dbReference type="EMBL" id="GAQ82337.1"/>
    </source>
</evidence>
<dbReference type="PROSITE" id="PS51679">
    <property type="entry name" value="SAM_MT_C5"/>
    <property type="match status" value="1"/>
</dbReference>
<dbReference type="Gene3D" id="2.30.30.490">
    <property type="match status" value="1"/>
</dbReference>
<evidence type="ECO:0000256" key="10">
    <source>
        <dbReference type="PROSITE-ProRule" id="PRU01016"/>
    </source>
</evidence>
<feature type="compositionally biased region" description="Basic residues" evidence="11">
    <location>
        <begin position="64"/>
        <end position="76"/>
    </location>
</feature>
<feature type="compositionally biased region" description="Basic residues" evidence="11">
    <location>
        <begin position="775"/>
        <end position="784"/>
    </location>
</feature>
<dbReference type="Gene3D" id="3.40.50.150">
    <property type="entry name" value="Vaccinia Virus protein VP39"/>
    <property type="match status" value="2"/>
</dbReference>
<evidence type="ECO:0000256" key="4">
    <source>
        <dbReference type="ARBA" id="ARBA00022691"/>
    </source>
</evidence>
<dbReference type="GO" id="GO:0005634">
    <property type="term" value="C:nucleus"/>
    <property type="evidence" value="ECO:0000318"/>
    <property type="project" value="GO_Central"/>
</dbReference>